<proteinExistence type="predicted"/>
<feature type="domain" description="DUF1835" evidence="1">
    <location>
        <begin position="67"/>
        <end position="185"/>
    </location>
</feature>
<dbReference type="Pfam" id="PF08874">
    <property type="entry name" value="DUF1835"/>
    <property type="match status" value="1"/>
</dbReference>
<name>A0A7X0HVX6_9BACI</name>
<evidence type="ECO:0000313" key="4">
    <source>
        <dbReference type="Proteomes" id="UP000531594"/>
    </source>
</evidence>
<sequence>MIEKLYQSIEKLSGSEARNLLINMMIKIKNMRESKDLQEELLGELYSLYDEALGVSQSKMEIAFNTVHIACGESTAGTLRYGLGRGNKVIGIPEFFSIGSIWELHKDVGRKHRYEWLKDHINMEMDYLEEEYERKITKTLEEIDAIPGDVPIVIWTADNAEEQTGMRYFMYLLKEKPNDVLLINTSLAYQELFVVHDDQYFHHTGTIYPEQLKEMYKKNVAKLLSVEERDRYQREWILLTESKEVLRIWQNKQITFVNESHFDSFIITAIQKLHAEQGHKDFILAAKIIGEVLGLLKGSVFDAFLEYRIRELVYNGVFEIKGIPKDMRSYSVRVKNNVETLSE</sequence>
<evidence type="ECO:0008006" key="5">
    <source>
        <dbReference type="Google" id="ProtNLM"/>
    </source>
</evidence>
<dbReference type="Pfam" id="PF12395">
    <property type="entry name" value="DUF3658"/>
    <property type="match status" value="1"/>
</dbReference>
<gene>
    <name evidence="3" type="ORF">HNR53_004585</name>
</gene>
<reference evidence="3 4" key="1">
    <citation type="submission" date="2020-08" db="EMBL/GenBank/DDBJ databases">
        <title>Genomic Encyclopedia of Type Strains, Phase IV (KMG-IV): sequencing the most valuable type-strain genomes for metagenomic binning, comparative biology and taxonomic classification.</title>
        <authorList>
            <person name="Goeker M."/>
        </authorList>
    </citation>
    <scope>NUCLEOTIDE SEQUENCE [LARGE SCALE GENOMIC DNA]</scope>
    <source>
        <strain evidence="3 4">DSM 5391</strain>
    </source>
</reference>
<organism evidence="3 4">
    <name type="scientific">Bacillus benzoevorans</name>
    <dbReference type="NCBI Taxonomy" id="1456"/>
    <lineage>
        <taxon>Bacteria</taxon>
        <taxon>Bacillati</taxon>
        <taxon>Bacillota</taxon>
        <taxon>Bacilli</taxon>
        <taxon>Bacillales</taxon>
        <taxon>Bacillaceae</taxon>
        <taxon>Bacillus</taxon>
    </lineage>
</organism>
<feature type="domain" description="DUF3658" evidence="2">
    <location>
        <begin position="221"/>
        <end position="330"/>
    </location>
</feature>
<evidence type="ECO:0000259" key="1">
    <source>
        <dbReference type="Pfam" id="PF08874"/>
    </source>
</evidence>
<dbReference type="InterPro" id="IPR014973">
    <property type="entry name" value="DUF1835"/>
</dbReference>
<dbReference type="RefSeq" id="WP_246439764.1">
    <property type="nucleotide sequence ID" value="NZ_JACHGK010000031.1"/>
</dbReference>
<evidence type="ECO:0000313" key="3">
    <source>
        <dbReference type="EMBL" id="MBB6447874.1"/>
    </source>
</evidence>
<protein>
    <recommendedName>
        <fullName evidence="5">DUF1835 domain-containing protein</fullName>
    </recommendedName>
</protein>
<evidence type="ECO:0000259" key="2">
    <source>
        <dbReference type="Pfam" id="PF12395"/>
    </source>
</evidence>
<dbReference type="Proteomes" id="UP000531594">
    <property type="component" value="Unassembled WGS sequence"/>
</dbReference>
<dbReference type="InterPro" id="IPR022123">
    <property type="entry name" value="DUF3658"/>
</dbReference>
<accession>A0A7X0HVX6</accession>
<comment type="caution">
    <text evidence="3">The sequence shown here is derived from an EMBL/GenBank/DDBJ whole genome shotgun (WGS) entry which is preliminary data.</text>
</comment>
<dbReference type="EMBL" id="JACHGK010000031">
    <property type="protein sequence ID" value="MBB6447874.1"/>
    <property type="molecule type" value="Genomic_DNA"/>
</dbReference>
<dbReference type="AlphaFoldDB" id="A0A7X0HVX6"/>
<keyword evidence="4" id="KW-1185">Reference proteome</keyword>